<feature type="transmembrane region" description="Helical" evidence="5">
    <location>
        <begin position="31"/>
        <end position="50"/>
    </location>
</feature>
<keyword evidence="4 5" id="KW-0472">Membrane</keyword>
<keyword evidence="2 5" id="KW-0812">Transmembrane</keyword>
<dbReference type="GO" id="GO:0009403">
    <property type="term" value="P:toxin biosynthetic process"/>
    <property type="evidence" value="ECO:0007669"/>
    <property type="project" value="InterPro"/>
</dbReference>
<comment type="subcellular location">
    <subcellularLocation>
        <location evidence="1">Membrane</location>
        <topology evidence="1">Multi-pass membrane protein</topology>
    </subcellularLocation>
</comment>
<dbReference type="InterPro" id="IPR052719">
    <property type="entry name" value="CvpA-like"/>
</dbReference>
<name>A0A1M7RVV7_9RHOB</name>
<evidence type="ECO:0000256" key="3">
    <source>
        <dbReference type="ARBA" id="ARBA00022989"/>
    </source>
</evidence>
<dbReference type="STRING" id="1189325.SAMN04488119_102314"/>
<sequence length="209" mass="21969">MEYTIADGAVLVVTLVSGLLAFTRGFTREALAIGGWILAAILALYGAPLVEPILKETPTVGDILQRNCNLSKLVAFAVVFAIALIFLSIFTPLFSSAVRESPLGAVDKALGFLFGLARGVALVAVAWLIYAQIMPPSERLPAIEKARSVALIKEAAAIIESNAPRTVPDWIRRPVNQLTAECGGFFELDAPGAGGGALTPNGRAAPAER</sequence>
<evidence type="ECO:0000256" key="4">
    <source>
        <dbReference type="ARBA" id="ARBA00023136"/>
    </source>
</evidence>
<gene>
    <name evidence="6" type="ORF">SAMN05216200_101204</name>
</gene>
<proteinExistence type="predicted"/>
<dbReference type="OrthoDB" id="9806894at2"/>
<protein>
    <submittedName>
        <fullName evidence="6">Membrane protein required for colicin V production</fullName>
    </submittedName>
</protein>
<dbReference type="EMBL" id="FRDL01000001">
    <property type="protein sequence ID" value="SHN50331.1"/>
    <property type="molecule type" value="Genomic_DNA"/>
</dbReference>
<keyword evidence="3 5" id="KW-1133">Transmembrane helix</keyword>
<reference evidence="6 7" key="1">
    <citation type="submission" date="2016-12" db="EMBL/GenBank/DDBJ databases">
        <authorList>
            <person name="Song W.-J."/>
            <person name="Kurnit D.M."/>
        </authorList>
    </citation>
    <scope>NUCLEOTIDE SEQUENCE [LARGE SCALE GENOMIC DNA]</scope>
    <source>
        <strain evidence="6 7">CGMCC 1.10808</strain>
    </source>
</reference>
<dbReference type="Proteomes" id="UP000184066">
    <property type="component" value="Unassembled WGS sequence"/>
</dbReference>
<feature type="transmembrane region" description="Helical" evidence="5">
    <location>
        <begin position="70"/>
        <end position="90"/>
    </location>
</feature>
<keyword evidence="7" id="KW-1185">Reference proteome</keyword>
<dbReference type="PANTHER" id="PTHR36926:SF1">
    <property type="entry name" value="COLICIN V PRODUCTION PROTEIN"/>
    <property type="match status" value="1"/>
</dbReference>
<dbReference type="RefSeq" id="WP_072745789.1">
    <property type="nucleotide sequence ID" value="NZ_FOHL01000002.1"/>
</dbReference>
<evidence type="ECO:0000256" key="5">
    <source>
        <dbReference type="SAM" id="Phobius"/>
    </source>
</evidence>
<evidence type="ECO:0000256" key="1">
    <source>
        <dbReference type="ARBA" id="ARBA00004141"/>
    </source>
</evidence>
<dbReference type="GO" id="GO:0016020">
    <property type="term" value="C:membrane"/>
    <property type="evidence" value="ECO:0007669"/>
    <property type="project" value="UniProtKB-SubCell"/>
</dbReference>
<evidence type="ECO:0000256" key="2">
    <source>
        <dbReference type="ARBA" id="ARBA00022692"/>
    </source>
</evidence>
<dbReference type="Pfam" id="PF02674">
    <property type="entry name" value="Colicin_V"/>
    <property type="match status" value="1"/>
</dbReference>
<accession>A0A1M7RVV7</accession>
<evidence type="ECO:0000313" key="6">
    <source>
        <dbReference type="EMBL" id="SHN50331.1"/>
    </source>
</evidence>
<dbReference type="PANTHER" id="PTHR36926">
    <property type="entry name" value="COLICIN V PRODUCTION PROTEIN"/>
    <property type="match status" value="1"/>
</dbReference>
<organism evidence="6 7">
    <name type="scientific">Oceanicella actignis</name>
    <dbReference type="NCBI Taxonomy" id="1189325"/>
    <lineage>
        <taxon>Bacteria</taxon>
        <taxon>Pseudomonadati</taxon>
        <taxon>Pseudomonadota</taxon>
        <taxon>Alphaproteobacteria</taxon>
        <taxon>Rhodobacterales</taxon>
        <taxon>Paracoccaceae</taxon>
        <taxon>Oceanicella</taxon>
    </lineage>
</organism>
<evidence type="ECO:0000313" key="7">
    <source>
        <dbReference type="Proteomes" id="UP000184066"/>
    </source>
</evidence>
<dbReference type="InterPro" id="IPR003825">
    <property type="entry name" value="Colicin-V_CvpA"/>
</dbReference>
<dbReference type="AlphaFoldDB" id="A0A1M7RVV7"/>
<feature type="transmembrane region" description="Helical" evidence="5">
    <location>
        <begin position="110"/>
        <end position="130"/>
    </location>
</feature>